<organism evidence="3 4">
    <name type="scientific">Setaria italica</name>
    <name type="common">Foxtail millet</name>
    <name type="synonym">Panicum italicum</name>
    <dbReference type="NCBI Taxonomy" id="4555"/>
    <lineage>
        <taxon>Eukaryota</taxon>
        <taxon>Viridiplantae</taxon>
        <taxon>Streptophyta</taxon>
        <taxon>Embryophyta</taxon>
        <taxon>Tracheophyta</taxon>
        <taxon>Spermatophyta</taxon>
        <taxon>Magnoliopsida</taxon>
        <taxon>Liliopsida</taxon>
        <taxon>Poales</taxon>
        <taxon>Poaceae</taxon>
        <taxon>PACMAD clade</taxon>
        <taxon>Panicoideae</taxon>
        <taxon>Panicodae</taxon>
        <taxon>Paniceae</taxon>
        <taxon>Cenchrinae</taxon>
        <taxon>Setaria</taxon>
    </lineage>
</organism>
<proteinExistence type="predicted"/>
<protein>
    <recommendedName>
        <fullName evidence="2">F-box domain-containing protein</fullName>
    </recommendedName>
</protein>
<dbReference type="SUPFAM" id="SSF52047">
    <property type="entry name" value="RNI-like"/>
    <property type="match status" value="1"/>
</dbReference>
<evidence type="ECO:0000313" key="4">
    <source>
        <dbReference type="Proteomes" id="UP000004995"/>
    </source>
</evidence>
<dbReference type="HOGENOM" id="CLU_003068_5_2_1"/>
<sequence>MFPRATKRRVPVNGPGEASSSRGHTGGDGGGTDLAADRLSAFPDALLHHVMMFVKAWDAVRTCVLSRRWRDLWASAPCFVYRLLLAREAFAPVDTLRLRLRGKDDDDEFDTDVRMWIRHAIRRKVRVIQLTGHAIVFARLDSMDFVSRHLKILKLSYANVFDSFTMKLSSQCPSLEELELKDCLVEGHGIIHVSLKRLTMVKCAFLKNFLVDAPNLVFVRCIAPERWVPLFKNFEALVTGSVMFDDSLLSYEFGYQVDDDEFAQTSDDDDDDNNSTYARSIGKPITASDDSDEFISDDSDFSDDFCDEYSDDVKDSHDYGSDINSDSGTYEYSEIANGHEYKQFENLNDGHDCTKGSNYHGCNAMYATSDYKSLGGQNVLHSLSNAQNLELLGHLGEVVLRRESISCPTFSNLKTLTLGEWCISTGADFDILVLLLQYSPTLEKLYLHLEKNPDIQKALEGGIKPKGGLFSCKHLSMVRIRCTKGNPRVHMLAQLFRYNGVLLEKIYVRRSGSFCEYYLMSISL</sequence>
<dbReference type="InterPro" id="IPR001810">
    <property type="entry name" value="F-box_dom"/>
</dbReference>
<dbReference type="EnsemblPlants" id="KQL00465">
    <property type="protein sequence ID" value="KQL00465"/>
    <property type="gene ID" value="SETIT_015595mg"/>
</dbReference>
<dbReference type="PANTHER" id="PTHR34223">
    <property type="entry name" value="OS11G0201299 PROTEIN"/>
    <property type="match status" value="1"/>
</dbReference>
<reference evidence="3" key="2">
    <citation type="submission" date="2018-08" db="UniProtKB">
        <authorList>
            <consortium name="EnsemblPlants"/>
        </authorList>
    </citation>
    <scope>IDENTIFICATION</scope>
    <source>
        <strain evidence="3">Yugu1</strain>
    </source>
</reference>
<reference evidence="4" key="1">
    <citation type="journal article" date="2012" name="Nat. Biotechnol.">
        <title>Reference genome sequence of the model plant Setaria.</title>
        <authorList>
            <person name="Bennetzen J.L."/>
            <person name="Schmutz J."/>
            <person name="Wang H."/>
            <person name="Percifield R."/>
            <person name="Hawkins J."/>
            <person name="Pontaroli A.C."/>
            <person name="Estep M."/>
            <person name="Feng L."/>
            <person name="Vaughn J.N."/>
            <person name="Grimwood J."/>
            <person name="Jenkins J."/>
            <person name="Barry K."/>
            <person name="Lindquist E."/>
            <person name="Hellsten U."/>
            <person name="Deshpande S."/>
            <person name="Wang X."/>
            <person name="Wu X."/>
            <person name="Mitros T."/>
            <person name="Triplett J."/>
            <person name="Yang X."/>
            <person name="Ye C.Y."/>
            <person name="Mauro-Herrera M."/>
            <person name="Wang L."/>
            <person name="Li P."/>
            <person name="Sharma M."/>
            <person name="Sharma R."/>
            <person name="Ronald P.C."/>
            <person name="Panaud O."/>
            <person name="Kellogg E.A."/>
            <person name="Brutnell T.P."/>
            <person name="Doust A.N."/>
            <person name="Tuskan G.A."/>
            <person name="Rokhsar D."/>
            <person name="Devos K.M."/>
        </authorList>
    </citation>
    <scope>NUCLEOTIDE SEQUENCE [LARGE SCALE GENOMIC DNA]</scope>
    <source>
        <strain evidence="4">cv. Yugu1</strain>
    </source>
</reference>
<evidence type="ECO:0000259" key="2">
    <source>
        <dbReference type="Pfam" id="PF00646"/>
    </source>
</evidence>
<dbReference type="Gene3D" id="1.20.1280.50">
    <property type="match status" value="1"/>
</dbReference>
<feature type="compositionally biased region" description="Basic residues" evidence="1">
    <location>
        <begin position="1"/>
        <end position="10"/>
    </location>
</feature>
<dbReference type="Pfam" id="PF00646">
    <property type="entry name" value="F-box"/>
    <property type="match status" value="1"/>
</dbReference>
<evidence type="ECO:0000256" key="1">
    <source>
        <dbReference type="SAM" id="MobiDB-lite"/>
    </source>
</evidence>
<dbReference type="SUPFAM" id="SSF81383">
    <property type="entry name" value="F-box domain"/>
    <property type="match status" value="1"/>
</dbReference>
<evidence type="ECO:0000313" key="3">
    <source>
        <dbReference type="EnsemblPlants" id="KQL00465"/>
    </source>
</evidence>
<feature type="region of interest" description="Disordered" evidence="1">
    <location>
        <begin position="262"/>
        <end position="296"/>
    </location>
</feature>
<dbReference type="OMA" id="YCQIANE"/>
<dbReference type="AlphaFoldDB" id="K3YMW2"/>
<dbReference type="Gramene" id="KQL00465">
    <property type="protein sequence ID" value="KQL00465"/>
    <property type="gene ID" value="SETIT_015595mg"/>
</dbReference>
<dbReference type="EMBL" id="AGNK02003508">
    <property type="status" value="NOT_ANNOTATED_CDS"/>
    <property type="molecule type" value="Genomic_DNA"/>
</dbReference>
<dbReference type="InterPro" id="IPR032675">
    <property type="entry name" value="LRR_dom_sf"/>
</dbReference>
<dbReference type="eggNOG" id="ENOG502RYTW">
    <property type="taxonomic scope" value="Eukaryota"/>
</dbReference>
<feature type="compositionally biased region" description="Acidic residues" evidence="1">
    <location>
        <begin position="262"/>
        <end position="273"/>
    </location>
</feature>
<accession>K3YMW2</accession>
<feature type="domain" description="F-box" evidence="2">
    <location>
        <begin position="39"/>
        <end position="78"/>
    </location>
</feature>
<dbReference type="InterPro" id="IPR053197">
    <property type="entry name" value="F-box_SCFL_complex_component"/>
</dbReference>
<dbReference type="InterPro" id="IPR036047">
    <property type="entry name" value="F-box-like_dom_sf"/>
</dbReference>
<dbReference type="InterPro" id="IPR053781">
    <property type="entry name" value="F-box_AtFBL13-like"/>
</dbReference>
<dbReference type="Gene3D" id="3.80.10.10">
    <property type="entry name" value="Ribonuclease Inhibitor"/>
    <property type="match status" value="1"/>
</dbReference>
<feature type="region of interest" description="Disordered" evidence="1">
    <location>
        <begin position="1"/>
        <end position="30"/>
    </location>
</feature>
<dbReference type="PANTHER" id="PTHR34223:SF60">
    <property type="entry name" value="CYTOCHROME C OXIDASE SUBUNIT 5B MITOCHONDRIAL"/>
    <property type="match status" value="1"/>
</dbReference>
<dbReference type="CDD" id="cd22160">
    <property type="entry name" value="F-box_AtFBL13-like"/>
    <property type="match status" value="1"/>
</dbReference>
<dbReference type="InParanoid" id="K3YMW2"/>
<keyword evidence="4" id="KW-1185">Reference proteome</keyword>
<name>K3YMW2_SETIT</name>
<dbReference type="Proteomes" id="UP000004995">
    <property type="component" value="Unassembled WGS sequence"/>
</dbReference>